<gene>
    <name evidence="1" type="ORF">GCU60_13815</name>
</gene>
<name>A0A6L9W4W8_9ACTN</name>
<organism evidence="1 2">
    <name type="scientific">Blastococcus saxobsidens</name>
    <dbReference type="NCBI Taxonomy" id="138336"/>
    <lineage>
        <taxon>Bacteria</taxon>
        <taxon>Bacillati</taxon>
        <taxon>Actinomycetota</taxon>
        <taxon>Actinomycetes</taxon>
        <taxon>Geodermatophilales</taxon>
        <taxon>Geodermatophilaceae</taxon>
        <taxon>Blastococcus</taxon>
    </lineage>
</organism>
<reference evidence="1 2" key="1">
    <citation type="submission" date="2019-12" db="EMBL/GenBank/DDBJ databases">
        <title>the WGS of Blastococcus saxobsidens 67B17.</title>
        <authorList>
            <person name="Jiang Z."/>
        </authorList>
    </citation>
    <scope>NUCLEOTIDE SEQUENCE [LARGE SCALE GENOMIC DNA]</scope>
    <source>
        <strain evidence="1 2">67B17</strain>
    </source>
</reference>
<dbReference type="Pfam" id="PF16264">
    <property type="entry name" value="SatD"/>
    <property type="match status" value="1"/>
</dbReference>
<proteinExistence type="predicted"/>
<dbReference type="InterPro" id="IPR036388">
    <property type="entry name" value="WH-like_DNA-bd_sf"/>
</dbReference>
<dbReference type="Gene3D" id="1.10.10.10">
    <property type="entry name" value="Winged helix-like DNA-binding domain superfamily/Winged helix DNA-binding domain"/>
    <property type="match status" value="1"/>
</dbReference>
<dbReference type="Proteomes" id="UP000479241">
    <property type="component" value="Unassembled WGS sequence"/>
</dbReference>
<evidence type="ECO:0000313" key="1">
    <source>
        <dbReference type="EMBL" id="NEK86819.1"/>
    </source>
</evidence>
<dbReference type="EMBL" id="JAAGWG010000022">
    <property type="protein sequence ID" value="NEK86819.1"/>
    <property type="molecule type" value="Genomic_DNA"/>
</dbReference>
<protein>
    <recommendedName>
        <fullName evidence="3">SatD family protein</fullName>
    </recommendedName>
</protein>
<evidence type="ECO:0000313" key="2">
    <source>
        <dbReference type="Proteomes" id="UP000479241"/>
    </source>
</evidence>
<comment type="caution">
    <text evidence="1">The sequence shown here is derived from an EMBL/GenBank/DDBJ whole genome shotgun (WGS) entry which is preliminary data.</text>
</comment>
<dbReference type="RefSeq" id="WP_163206175.1">
    <property type="nucleotide sequence ID" value="NZ_JAAGWG010000022.1"/>
</dbReference>
<sequence length="223" mass="23975">MSVEEHWTAAVLGDVVASKTHARRAEVQRSIESALAEVNEAVPAVQPLDVTIGDEFQGAYRSVADAVRATLLVRLLLLPEVDTRFGIGSGPVTVFDATRRPISQDGPAWWAAREAIDHVHRQQTRGGHERAARTWYVAADGADGADGGEQARFVNAHLLCRDALVPRHDERGVTLLRGWLTGRTQVDLAAQLGISQSAVSQRLTRMGAFAVRDAQEALGGAGS</sequence>
<dbReference type="InterPro" id="IPR032580">
    <property type="entry name" value="SatD"/>
</dbReference>
<dbReference type="AlphaFoldDB" id="A0A6L9W4W8"/>
<evidence type="ECO:0008006" key="3">
    <source>
        <dbReference type="Google" id="ProtNLM"/>
    </source>
</evidence>
<accession>A0A6L9W4W8</accession>